<gene>
    <name evidence="2" type="ORF">WQQ_23860</name>
</gene>
<dbReference type="InterPro" id="IPR050982">
    <property type="entry name" value="Auxin_biosynth/cation_transpt"/>
</dbReference>
<comment type="caution">
    <text evidence="2">The sequence shown here is derived from an EMBL/GenBank/DDBJ whole genome shotgun (WGS) entry which is preliminary data.</text>
</comment>
<dbReference type="OrthoDB" id="9773233at2"/>
<organism evidence="2 3">
    <name type="scientific">Hydrocarboniphaga effusa AP103</name>
    <dbReference type="NCBI Taxonomy" id="1172194"/>
    <lineage>
        <taxon>Bacteria</taxon>
        <taxon>Pseudomonadati</taxon>
        <taxon>Pseudomonadota</taxon>
        <taxon>Gammaproteobacteria</taxon>
        <taxon>Nevskiales</taxon>
        <taxon>Nevskiaceae</taxon>
        <taxon>Hydrocarboniphaga</taxon>
    </lineage>
</organism>
<dbReference type="InterPro" id="IPR024000">
    <property type="entry name" value="CHP04046_FMN-dependent"/>
</dbReference>
<dbReference type="NCBIfam" id="TIGR04046">
    <property type="entry name" value="MSMEG_0569_nitr"/>
    <property type="match status" value="1"/>
</dbReference>
<protein>
    <submittedName>
        <fullName evidence="2">FAD dependent oxidoreductase</fullName>
    </submittedName>
</protein>
<dbReference type="GO" id="GO:0004497">
    <property type="term" value="F:monooxygenase activity"/>
    <property type="evidence" value="ECO:0007669"/>
    <property type="project" value="TreeGrafter"/>
</dbReference>
<dbReference type="SUPFAM" id="SSF51905">
    <property type="entry name" value="FAD/NAD(P)-binding domain"/>
    <property type="match status" value="1"/>
</dbReference>
<dbReference type="STRING" id="1172194.WQQ_23860"/>
<dbReference type="RefSeq" id="WP_007185329.1">
    <property type="nucleotide sequence ID" value="NZ_AKGD01000001.1"/>
</dbReference>
<dbReference type="AlphaFoldDB" id="I7ZJY2"/>
<evidence type="ECO:0000313" key="2">
    <source>
        <dbReference type="EMBL" id="EIT72249.1"/>
    </source>
</evidence>
<dbReference type="Gene3D" id="3.50.50.60">
    <property type="entry name" value="FAD/NAD(P)-binding domain"/>
    <property type="match status" value="2"/>
</dbReference>
<dbReference type="PRINTS" id="PR00411">
    <property type="entry name" value="PNDRDTASEI"/>
</dbReference>
<evidence type="ECO:0000313" key="3">
    <source>
        <dbReference type="Proteomes" id="UP000003704"/>
    </source>
</evidence>
<dbReference type="PATRIC" id="fig|1172194.4.peg.2305"/>
<dbReference type="GO" id="GO:0050660">
    <property type="term" value="F:flavin adenine dinucleotide binding"/>
    <property type="evidence" value="ECO:0007669"/>
    <property type="project" value="TreeGrafter"/>
</dbReference>
<dbReference type="EMBL" id="AKGD01000001">
    <property type="protein sequence ID" value="EIT72249.1"/>
    <property type="molecule type" value="Genomic_DNA"/>
</dbReference>
<dbReference type="PANTHER" id="PTHR43539:SF78">
    <property type="entry name" value="FLAVIN-CONTAINING MONOOXYGENASE"/>
    <property type="match status" value="1"/>
</dbReference>
<dbReference type="Pfam" id="PF13738">
    <property type="entry name" value="Pyr_redox_3"/>
    <property type="match status" value="1"/>
</dbReference>
<keyword evidence="1" id="KW-0560">Oxidoreductase</keyword>
<dbReference type="PANTHER" id="PTHR43539">
    <property type="entry name" value="FLAVIN-BINDING MONOOXYGENASE-LIKE PROTEIN (AFU_ORTHOLOGUE AFUA_4G09220)"/>
    <property type="match status" value="1"/>
</dbReference>
<sequence length="429" mass="47695">MTQQQIPPAPQHVEVAIVGGGQAGLSMSWHLKQAGVSHLVFERKRCFSEWRDSRWDSFCLVTPNWQCRLPGFHYAKEYGGRDPHGFMLREQIVEYLDAYLASFDPPVIEGCEVSRVEPLPGGGFGIRTSAGDFTADQVVIASGVYQKPVIPRSAERLSASITQLHSSNYRNPRQLPAGATLVVGSGQSGCQIAEDLHLAGREVHLCIGRAPRSPRVYRGREVTDWLTDSGYYDIPYESHPQKATVREKTNHYLTGRDGGREIDLRQRALEGMKLYGSFKDVDGGVLRFAPDLTRNLDEADRSYNNIRTLVDEYIARQGIAAPVEAPYAAPWKPDVDPTELDLAAQNIASIVWAIGFTADYGYAQLPVFDGRGHPVHRRGITPMPGVYFMGLAWQNTWGSGRFADVGQDAAFLLPTILELRRAQRQRQAA</sequence>
<reference evidence="2 3" key="1">
    <citation type="journal article" date="2012" name="J. Bacteriol.">
        <title>Genome Sequence of n-Alkane-Degrading Hydrocarboniphaga effusa Strain AP103T (ATCC BAA-332T).</title>
        <authorList>
            <person name="Chang H.K."/>
            <person name="Zylstra G.J."/>
            <person name="Chae J.C."/>
        </authorList>
    </citation>
    <scope>NUCLEOTIDE SEQUENCE [LARGE SCALE GENOMIC DNA]</scope>
    <source>
        <strain evidence="2 3">AP103</strain>
    </source>
</reference>
<dbReference type="Proteomes" id="UP000003704">
    <property type="component" value="Unassembled WGS sequence"/>
</dbReference>
<dbReference type="PRINTS" id="PR00368">
    <property type="entry name" value="FADPNR"/>
</dbReference>
<evidence type="ECO:0000256" key="1">
    <source>
        <dbReference type="ARBA" id="ARBA00023002"/>
    </source>
</evidence>
<proteinExistence type="predicted"/>
<keyword evidence="3" id="KW-1185">Reference proteome</keyword>
<name>I7ZJY2_9GAMM</name>
<dbReference type="InterPro" id="IPR036188">
    <property type="entry name" value="FAD/NAD-bd_sf"/>
</dbReference>
<accession>I7ZJY2</accession>